<dbReference type="InterPro" id="IPR000847">
    <property type="entry name" value="LysR_HTH_N"/>
</dbReference>
<dbReference type="Proteomes" id="UP000196877">
    <property type="component" value="Chromosome"/>
</dbReference>
<comment type="similarity">
    <text evidence="1">Belongs to the LysR transcriptional regulatory family.</text>
</comment>
<dbReference type="PANTHER" id="PTHR30126:SF78">
    <property type="entry name" value="HTH LYSR-TYPE DOMAIN-CONTAINING PROTEIN"/>
    <property type="match status" value="1"/>
</dbReference>
<evidence type="ECO:0000256" key="4">
    <source>
        <dbReference type="ARBA" id="ARBA00023163"/>
    </source>
</evidence>
<dbReference type="Pfam" id="PF03466">
    <property type="entry name" value="LysR_substrate"/>
    <property type="match status" value="1"/>
</dbReference>
<evidence type="ECO:0000256" key="3">
    <source>
        <dbReference type="ARBA" id="ARBA00023125"/>
    </source>
</evidence>
<dbReference type="InterPro" id="IPR005119">
    <property type="entry name" value="LysR_subst-bd"/>
</dbReference>
<dbReference type="SUPFAM" id="SSF53850">
    <property type="entry name" value="Periplasmic binding protein-like II"/>
    <property type="match status" value="1"/>
</dbReference>
<keyword evidence="2" id="KW-0805">Transcription regulation</keyword>
<feature type="domain" description="HTH lysR-type" evidence="5">
    <location>
        <begin position="1"/>
        <end position="58"/>
    </location>
</feature>
<dbReference type="SUPFAM" id="SSF46785">
    <property type="entry name" value="Winged helix' DNA-binding domain"/>
    <property type="match status" value="1"/>
</dbReference>
<dbReference type="Gene3D" id="3.40.190.290">
    <property type="match status" value="1"/>
</dbReference>
<dbReference type="InterPro" id="IPR036388">
    <property type="entry name" value="WH-like_DNA-bd_sf"/>
</dbReference>
<dbReference type="CDD" id="cd05466">
    <property type="entry name" value="PBP2_LTTR_substrate"/>
    <property type="match status" value="1"/>
</dbReference>
<gene>
    <name evidence="6" type="ORF">S101395_01761</name>
</gene>
<dbReference type="Pfam" id="PF00126">
    <property type="entry name" value="HTH_1"/>
    <property type="match status" value="1"/>
</dbReference>
<dbReference type="Gene3D" id="1.10.10.10">
    <property type="entry name" value="Winged helix-like DNA-binding domain superfamily/Winged helix DNA-binding domain"/>
    <property type="match status" value="1"/>
</dbReference>
<evidence type="ECO:0000259" key="5">
    <source>
        <dbReference type="PROSITE" id="PS50931"/>
    </source>
</evidence>
<name>A0ABN5ABV0_9BACI</name>
<organism evidence="6 7">
    <name type="scientific">Bacillus sonorensis</name>
    <dbReference type="NCBI Taxonomy" id="119858"/>
    <lineage>
        <taxon>Bacteria</taxon>
        <taxon>Bacillati</taxon>
        <taxon>Bacillota</taxon>
        <taxon>Bacilli</taxon>
        <taxon>Bacillales</taxon>
        <taxon>Bacillaceae</taxon>
        <taxon>Bacillus</taxon>
    </lineage>
</organism>
<evidence type="ECO:0000313" key="6">
    <source>
        <dbReference type="EMBL" id="ASB88270.1"/>
    </source>
</evidence>
<keyword evidence="3" id="KW-0238">DNA-binding</keyword>
<keyword evidence="4" id="KW-0804">Transcription</keyword>
<accession>A0ABN5ABV0</accession>
<dbReference type="PRINTS" id="PR00039">
    <property type="entry name" value="HTHLYSR"/>
</dbReference>
<dbReference type="PANTHER" id="PTHR30126">
    <property type="entry name" value="HTH-TYPE TRANSCRIPTIONAL REGULATOR"/>
    <property type="match status" value="1"/>
</dbReference>
<evidence type="ECO:0000313" key="7">
    <source>
        <dbReference type="Proteomes" id="UP000196877"/>
    </source>
</evidence>
<keyword evidence="7" id="KW-1185">Reference proteome</keyword>
<dbReference type="InterPro" id="IPR036390">
    <property type="entry name" value="WH_DNA-bd_sf"/>
</dbReference>
<dbReference type="PROSITE" id="PS50931">
    <property type="entry name" value="HTH_LYSR"/>
    <property type="match status" value="1"/>
</dbReference>
<dbReference type="GeneID" id="92854215"/>
<evidence type="ECO:0000256" key="2">
    <source>
        <dbReference type="ARBA" id="ARBA00023015"/>
    </source>
</evidence>
<evidence type="ECO:0000256" key="1">
    <source>
        <dbReference type="ARBA" id="ARBA00009437"/>
    </source>
</evidence>
<dbReference type="EMBL" id="CP021920">
    <property type="protein sequence ID" value="ASB88270.1"/>
    <property type="molecule type" value="Genomic_DNA"/>
</dbReference>
<protein>
    <submittedName>
        <fullName evidence="6">HTH-type transcriptional regulator YraN</fullName>
    </submittedName>
</protein>
<reference evidence="6 7" key="1">
    <citation type="submission" date="2017-06" db="EMBL/GenBank/DDBJ databases">
        <title>Genome sequence of Bacillus sonorensis strain SRCM101395.</title>
        <authorList>
            <person name="Cho S.H."/>
        </authorList>
    </citation>
    <scope>NUCLEOTIDE SEQUENCE [LARGE SCALE GENOMIC DNA]</scope>
    <source>
        <strain evidence="6 7">SRCM101395</strain>
    </source>
</reference>
<dbReference type="RefSeq" id="WP_006637652.1">
    <property type="nucleotide sequence ID" value="NZ_BORD01000003.1"/>
</dbReference>
<sequence>MDDRDWLILKNLYIHNNISKTAQNLYISQPALTKRIKQIEKEFEVPIIERGTKGVRFTAEGEYLAKCADEMIERIRQMKETVWNMNQEVVGTIRLGVSNFFAKNMLPKILRLFKDRYPRVDYKVITGLSSEVFNLVYNKKVHFGIVRGEFAWAESKCFLFEENICVASKEKIELEQLPELPRIEYKTDASLKRLIDDWWSGKFSQPPLIEIEVDSTDTCKEMVRNGLGYGLLPSVLLKEDEDITRFTIKDENDEPIIRKTWMIYHNETIKLKTAKEFVRFIENYTFD</sequence>
<proteinExistence type="inferred from homology"/>